<gene>
    <name evidence="1" type="ORF">ENL47_07640</name>
</gene>
<organism evidence="1">
    <name type="scientific">Ignisphaera aggregans</name>
    <dbReference type="NCBI Taxonomy" id="334771"/>
    <lineage>
        <taxon>Archaea</taxon>
        <taxon>Thermoproteota</taxon>
        <taxon>Thermoprotei</taxon>
        <taxon>Desulfurococcales</taxon>
        <taxon>Desulfurococcaceae</taxon>
        <taxon>Ignisphaera</taxon>
    </lineage>
</organism>
<reference evidence="1" key="1">
    <citation type="journal article" date="2020" name="mSystems">
        <title>Genome- and Community-Level Interaction Insights into Carbon Utilization and Element Cycling Functions of Hydrothermarchaeota in Hydrothermal Sediment.</title>
        <authorList>
            <person name="Zhou Z."/>
            <person name="Liu Y."/>
            <person name="Xu W."/>
            <person name="Pan J."/>
            <person name="Luo Z.H."/>
            <person name="Li M."/>
        </authorList>
    </citation>
    <scope>NUCLEOTIDE SEQUENCE [LARGE SCALE GENOMIC DNA]</scope>
    <source>
        <strain evidence="1">SpSt-1</strain>
    </source>
</reference>
<dbReference type="EMBL" id="DRUB01000145">
    <property type="protein sequence ID" value="HHR96659.1"/>
    <property type="molecule type" value="Genomic_DNA"/>
</dbReference>
<name>A0A7C5Z184_9CREN</name>
<evidence type="ECO:0008006" key="2">
    <source>
        <dbReference type="Google" id="ProtNLM"/>
    </source>
</evidence>
<dbReference type="AlphaFoldDB" id="A0A7C5Z184"/>
<comment type="caution">
    <text evidence="1">The sequence shown here is derived from an EMBL/GenBank/DDBJ whole genome shotgun (WGS) entry which is preliminary data.</text>
</comment>
<accession>A0A7C5Z184</accession>
<evidence type="ECO:0000313" key="1">
    <source>
        <dbReference type="EMBL" id="HHR96659.1"/>
    </source>
</evidence>
<proteinExistence type="predicted"/>
<protein>
    <recommendedName>
        <fullName evidence="2">M28 family peptidase</fullName>
    </recommendedName>
</protein>
<sequence length="162" mass="19277">MEDSIYHSSKDTIDNIDVEVVIDAVNSIYDIINKYVSVDFSKYYNSYNIIEVTQNTLLNILPSEIVVNLYRLYKIFDKCRNCLERNRYMYFISLFNRIINTTYVNKDIGRRFGLRENTNFIMCSEDIIPIPTGTEFKNIGECYRSIDFNLELLTYILFKHCY</sequence>